<comment type="caution">
    <text evidence="5">The sequence shown here is derived from an EMBL/GenBank/DDBJ whole genome shotgun (WGS) entry which is preliminary data.</text>
</comment>
<dbReference type="GO" id="GO:0000981">
    <property type="term" value="F:DNA-binding transcription factor activity, RNA polymerase II-specific"/>
    <property type="evidence" value="ECO:0007669"/>
    <property type="project" value="InterPro"/>
</dbReference>
<reference evidence="5" key="1">
    <citation type="submission" date="2022-10" db="EMBL/GenBank/DDBJ databases">
        <title>Determination and structural analysis of whole genome sequence of Sarocladium strictum F4-1.</title>
        <authorList>
            <person name="Hu L."/>
            <person name="Jiang Y."/>
        </authorList>
    </citation>
    <scope>NUCLEOTIDE SEQUENCE</scope>
    <source>
        <strain evidence="5">F4-1</strain>
    </source>
</reference>
<name>A0AA39GFS5_SARSR</name>
<feature type="region of interest" description="Disordered" evidence="3">
    <location>
        <begin position="165"/>
        <end position="301"/>
    </location>
</feature>
<feature type="compositionally biased region" description="Low complexity" evidence="3">
    <location>
        <begin position="239"/>
        <end position="257"/>
    </location>
</feature>
<dbReference type="PROSITE" id="PS00463">
    <property type="entry name" value="ZN2_CY6_FUNGAL_1"/>
    <property type="match status" value="1"/>
</dbReference>
<dbReference type="Proteomes" id="UP001175261">
    <property type="component" value="Unassembled WGS sequence"/>
</dbReference>
<dbReference type="AlphaFoldDB" id="A0AA39GFS5"/>
<feature type="compositionally biased region" description="Pro residues" evidence="3">
    <location>
        <begin position="183"/>
        <end position="192"/>
    </location>
</feature>
<feature type="region of interest" description="Disordered" evidence="3">
    <location>
        <begin position="25"/>
        <end position="46"/>
    </location>
</feature>
<dbReference type="Pfam" id="PF04082">
    <property type="entry name" value="Fungal_trans"/>
    <property type="match status" value="1"/>
</dbReference>
<dbReference type="InterPro" id="IPR036864">
    <property type="entry name" value="Zn2-C6_fun-type_DNA-bd_sf"/>
</dbReference>
<dbReference type="InterPro" id="IPR001138">
    <property type="entry name" value="Zn2Cys6_DnaBD"/>
</dbReference>
<keyword evidence="2" id="KW-0539">Nucleus</keyword>
<dbReference type="CDD" id="cd12148">
    <property type="entry name" value="fungal_TF_MHR"/>
    <property type="match status" value="1"/>
</dbReference>
<sequence>MALATSNRPASRSWAEPLTEAAQCLASMSSSSTTATTTTTSSAAASNHAAYGDIDAPAETDPDIAATATTAPRAPRSKPARLSLACNPCRKRKVRCDAKQPKCHNCTVRQDVCITSDPRRPGAPLATRKRATRRQSGSAKASADQLRRDEEQGLLDEQLVDESVPHLPARLPPSPVSVAVVPLEPPQQPQQPSPTHTRSASFSHAPVSRAEAPLPLAHHRPSVGGPTRDEPIADPGSVRTHASNASSNRNASTTTRSQNITWLSRAYQEISEEHGRPGTDPEQPDPTAVTPDVVVNTDGSPNRSKVLGGSSLQCLFNFADLWLAGYGFDATAPLFRHGLSMTEEFSMPLLPTLPDLPSQAVIFRCIDAYADRIWPLFPIISREALQSEVEAFLKLQNDTPGRLQTKVHHTRIPNLAVLYAILCIGMNETRPGTQHDISPEMRDSYLTACYSLHAHLTAAPYQTSVQALLLIALSLRGCGKDGQSWYMSGQAVRLALSLGLHKTMRRQLNKMDLSAQQRFQMSDAESSRRRLWGACFSLEMLLQLESGRPSSIGSAHIFGLTYGERGTPIPEEDGMETGDGEEMTFFTAWVSLASIMGQISDRLYSQHRFNGAVDMLGQTARLARSLSLWEAALPESLKPHNESDGNFVMAVFLAQQFHHAQIAVSRTAMVFPHKGFRDQVETCSAKDPEIKRLLGSATLCVNASRSSTMQALQLADAGVQSVLISVPQIFLASVVLAISILRAPNSRLARFDGELLTSATAHVESCYQAWGYPPAFLSILTRLRERAGAVLRGEVKLRAIESRKDDVGNVANGSAGMVGAGEVVAGARNGLHVPFQPQAVQRLNDGSMHQFMMPLGMGNSAYSGESGVDAFSMEFEDVWNMLDTDMFMYDMGDRWDQVS</sequence>
<feature type="domain" description="Zn(2)-C6 fungal-type" evidence="4">
    <location>
        <begin position="85"/>
        <end position="115"/>
    </location>
</feature>
<dbReference type="PANTHER" id="PTHR46910:SF1">
    <property type="entry name" value="MISCELLANEOUS ZN(II)2CYS6 TRANSCRIPTION FACTOR (EUROFUNG)-RELATED"/>
    <property type="match status" value="1"/>
</dbReference>
<organism evidence="5 6">
    <name type="scientific">Sarocladium strictum</name>
    <name type="common">Black bundle disease fungus</name>
    <name type="synonym">Acremonium strictum</name>
    <dbReference type="NCBI Taxonomy" id="5046"/>
    <lineage>
        <taxon>Eukaryota</taxon>
        <taxon>Fungi</taxon>
        <taxon>Dikarya</taxon>
        <taxon>Ascomycota</taxon>
        <taxon>Pezizomycotina</taxon>
        <taxon>Sordariomycetes</taxon>
        <taxon>Hypocreomycetidae</taxon>
        <taxon>Hypocreales</taxon>
        <taxon>Sarocladiaceae</taxon>
        <taxon>Sarocladium</taxon>
    </lineage>
</organism>
<evidence type="ECO:0000259" key="4">
    <source>
        <dbReference type="PROSITE" id="PS50048"/>
    </source>
</evidence>
<protein>
    <recommendedName>
        <fullName evidence="4">Zn(2)-C6 fungal-type domain-containing protein</fullName>
    </recommendedName>
</protein>
<evidence type="ECO:0000256" key="2">
    <source>
        <dbReference type="ARBA" id="ARBA00023242"/>
    </source>
</evidence>
<feature type="compositionally biased region" description="Low complexity" evidence="3">
    <location>
        <begin position="26"/>
        <end position="46"/>
    </location>
</feature>
<gene>
    <name evidence="5" type="ORF">NLU13_6911</name>
</gene>
<evidence type="ECO:0000256" key="3">
    <source>
        <dbReference type="SAM" id="MobiDB-lite"/>
    </source>
</evidence>
<evidence type="ECO:0000256" key="1">
    <source>
        <dbReference type="ARBA" id="ARBA00022723"/>
    </source>
</evidence>
<dbReference type="Pfam" id="PF00172">
    <property type="entry name" value="Zn_clus"/>
    <property type="match status" value="1"/>
</dbReference>
<dbReference type="GO" id="GO:0003677">
    <property type="term" value="F:DNA binding"/>
    <property type="evidence" value="ECO:0007669"/>
    <property type="project" value="InterPro"/>
</dbReference>
<dbReference type="PROSITE" id="PS50048">
    <property type="entry name" value="ZN2_CY6_FUNGAL_2"/>
    <property type="match status" value="1"/>
</dbReference>
<keyword evidence="1" id="KW-0479">Metal-binding</keyword>
<accession>A0AA39GFS5</accession>
<dbReference type="SMART" id="SM00906">
    <property type="entry name" value="Fungal_trans"/>
    <property type="match status" value="1"/>
</dbReference>
<keyword evidence="6" id="KW-1185">Reference proteome</keyword>
<dbReference type="GO" id="GO:0008270">
    <property type="term" value="F:zinc ion binding"/>
    <property type="evidence" value="ECO:0007669"/>
    <property type="project" value="InterPro"/>
</dbReference>
<dbReference type="Gene3D" id="4.10.240.10">
    <property type="entry name" value="Zn(2)-C6 fungal-type DNA-binding domain"/>
    <property type="match status" value="1"/>
</dbReference>
<feature type="compositionally biased region" description="Low complexity" evidence="3">
    <location>
        <begin position="285"/>
        <end position="298"/>
    </location>
</feature>
<dbReference type="SUPFAM" id="SSF57701">
    <property type="entry name" value="Zn2/Cys6 DNA-binding domain"/>
    <property type="match status" value="1"/>
</dbReference>
<dbReference type="PANTHER" id="PTHR46910">
    <property type="entry name" value="TRANSCRIPTION FACTOR PDR1"/>
    <property type="match status" value="1"/>
</dbReference>
<dbReference type="CDD" id="cd00067">
    <property type="entry name" value="GAL4"/>
    <property type="match status" value="1"/>
</dbReference>
<feature type="region of interest" description="Disordered" evidence="3">
    <location>
        <begin position="114"/>
        <end position="148"/>
    </location>
</feature>
<proteinExistence type="predicted"/>
<evidence type="ECO:0000313" key="6">
    <source>
        <dbReference type="Proteomes" id="UP001175261"/>
    </source>
</evidence>
<dbReference type="EMBL" id="JAPDFR010000006">
    <property type="protein sequence ID" value="KAK0385734.1"/>
    <property type="molecule type" value="Genomic_DNA"/>
</dbReference>
<evidence type="ECO:0000313" key="5">
    <source>
        <dbReference type="EMBL" id="KAK0385734.1"/>
    </source>
</evidence>
<dbReference type="GO" id="GO:0006351">
    <property type="term" value="P:DNA-templated transcription"/>
    <property type="evidence" value="ECO:0007669"/>
    <property type="project" value="InterPro"/>
</dbReference>
<dbReference type="InterPro" id="IPR007219">
    <property type="entry name" value="XnlR_reg_dom"/>
</dbReference>
<feature type="compositionally biased region" description="Polar residues" evidence="3">
    <location>
        <begin position="193"/>
        <end position="202"/>
    </location>
</feature>
<dbReference type="SMART" id="SM00066">
    <property type="entry name" value="GAL4"/>
    <property type="match status" value="1"/>
</dbReference>
<dbReference type="InterPro" id="IPR050987">
    <property type="entry name" value="AtrR-like"/>
</dbReference>